<dbReference type="GO" id="GO:0003700">
    <property type="term" value="F:DNA-binding transcription factor activity"/>
    <property type="evidence" value="ECO:0007669"/>
    <property type="project" value="TreeGrafter"/>
</dbReference>
<dbReference type="GO" id="GO:0005829">
    <property type="term" value="C:cytosol"/>
    <property type="evidence" value="ECO:0007669"/>
    <property type="project" value="TreeGrafter"/>
</dbReference>
<feature type="coiled-coil region" evidence="2">
    <location>
        <begin position="101"/>
        <end position="149"/>
    </location>
</feature>
<dbReference type="RefSeq" id="WP_124793993.1">
    <property type="nucleotide sequence ID" value="NZ_RQYC01000002.1"/>
</dbReference>
<dbReference type="GO" id="GO:0003677">
    <property type="term" value="F:DNA binding"/>
    <property type="evidence" value="ECO:0007669"/>
    <property type="project" value="UniProtKB-KW"/>
</dbReference>
<keyword evidence="2" id="KW-0175">Coiled coil</keyword>
<dbReference type="SUPFAM" id="SSF47413">
    <property type="entry name" value="lambda repressor-like DNA-binding domains"/>
    <property type="match status" value="1"/>
</dbReference>
<accession>A0A3P2AC15</accession>
<reference evidence="4 5" key="1">
    <citation type="submission" date="2018-11" db="EMBL/GenBank/DDBJ databases">
        <title>Genomes From Bacteria Associated with the Canine Oral Cavity: a Test Case for Automated Genome-Based Taxonomic Assignment.</title>
        <authorList>
            <person name="Coil D.A."/>
            <person name="Jospin G."/>
            <person name="Darling A.E."/>
            <person name="Wallis C."/>
            <person name="Davis I.J."/>
            <person name="Harris S."/>
            <person name="Eisen J.A."/>
            <person name="Holcombe L.J."/>
            <person name="O'Flynn C."/>
        </authorList>
    </citation>
    <scope>NUCLEOTIDE SEQUENCE [LARGE SCALE GENOMIC DNA]</scope>
    <source>
        <strain evidence="4 5">COT-280</strain>
    </source>
</reference>
<organism evidence="4 5">
    <name type="scientific">Conchiformibius steedae</name>
    <dbReference type="NCBI Taxonomy" id="153493"/>
    <lineage>
        <taxon>Bacteria</taxon>
        <taxon>Pseudomonadati</taxon>
        <taxon>Pseudomonadota</taxon>
        <taxon>Betaproteobacteria</taxon>
        <taxon>Neisseriales</taxon>
        <taxon>Neisseriaceae</taxon>
        <taxon>Conchiformibius</taxon>
    </lineage>
</organism>
<dbReference type="PANTHER" id="PTHR46797:SF1">
    <property type="entry name" value="METHYLPHOSPHONATE SYNTHASE"/>
    <property type="match status" value="1"/>
</dbReference>
<sequence>MDILEQIRIVRECRNLSQEEMAKKLHMTTSHYSKLERGESRMYVDKLEEIAKVLGIELKDLLAVEGKTPVYQVSDNHHSPISQSPPMFHSSYYYVAGDVEMEKLVSQIKHQNELLAEKQAQIHQQNDQIQTLKEQLRMAQDMIALLKKSK</sequence>
<evidence type="ECO:0000313" key="4">
    <source>
        <dbReference type="EMBL" id="RRD91183.1"/>
    </source>
</evidence>
<dbReference type="Proteomes" id="UP000269923">
    <property type="component" value="Unassembled WGS sequence"/>
</dbReference>
<dbReference type="InterPro" id="IPR001387">
    <property type="entry name" value="Cro/C1-type_HTH"/>
</dbReference>
<dbReference type="PROSITE" id="PS50943">
    <property type="entry name" value="HTH_CROC1"/>
    <property type="match status" value="1"/>
</dbReference>
<dbReference type="EMBL" id="RQYC01000002">
    <property type="protein sequence ID" value="RRD91183.1"/>
    <property type="molecule type" value="Genomic_DNA"/>
</dbReference>
<dbReference type="InterPro" id="IPR050807">
    <property type="entry name" value="TransReg_Diox_bact_type"/>
</dbReference>
<keyword evidence="5" id="KW-1185">Reference proteome</keyword>
<dbReference type="CDD" id="cd00093">
    <property type="entry name" value="HTH_XRE"/>
    <property type="match status" value="1"/>
</dbReference>
<evidence type="ECO:0000256" key="1">
    <source>
        <dbReference type="ARBA" id="ARBA00023125"/>
    </source>
</evidence>
<dbReference type="SMART" id="SM00530">
    <property type="entry name" value="HTH_XRE"/>
    <property type="match status" value="1"/>
</dbReference>
<dbReference type="PANTHER" id="PTHR46797">
    <property type="entry name" value="HTH-TYPE TRANSCRIPTIONAL REGULATOR"/>
    <property type="match status" value="1"/>
</dbReference>
<name>A0A3P2AC15_9NEIS</name>
<evidence type="ECO:0000313" key="5">
    <source>
        <dbReference type="Proteomes" id="UP000269923"/>
    </source>
</evidence>
<protein>
    <submittedName>
        <fullName evidence="4">XRE family transcriptional regulator</fullName>
    </submittedName>
</protein>
<keyword evidence="1" id="KW-0238">DNA-binding</keyword>
<proteinExistence type="predicted"/>
<evidence type="ECO:0000256" key="2">
    <source>
        <dbReference type="SAM" id="Coils"/>
    </source>
</evidence>
<evidence type="ECO:0000259" key="3">
    <source>
        <dbReference type="PROSITE" id="PS50943"/>
    </source>
</evidence>
<gene>
    <name evidence="4" type="ORF">EII21_01965</name>
</gene>
<dbReference type="AlphaFoldDB" id="A0A3P2AC15"/>
<dbReference type="Pfam" id="PF01381">
    <property type="entry name" value="HTH_3"/>
    <property type="match status" value="1"/>
</dbReference>
<comment type="caution">
    <text evidence="4">The sequence shown here is derived from an EMBL/GenBank/DDBJ whole genome shotgun (WGS) entry which is preliminary data.</text>
</comment>
<dbReference type="InterPro" id="IPR010982">
    <property type="entry name" value="Lambda_DNA-bd_dom_sf"/>
</dbReference>
<dbReference type="Gene3D" id="1.10.260.40">
    <property type="entry name" value="lambda repressor-like DNA-binding domains"/>
    <property type="match status" value="1"/>
</dbReference>
<dbReference type="OrthoDB" id="3197212at2"/>
<feature type="domain" description="HTH cro/C1-type" evidence="3">
    <location>
        <begin position="7"/>
        <end position="61"/>
    </location>
</feature>